<name>A0AAN7MYH5_MYCAM</name>
<sequence>MRCRLNRHTTELVFNPDEYYGWPLIETGLACLNLVGNCLRGKETKDSWLTFNDDLIGAQEQSIAMCRKSIKCSRSPACMNMELLPELKHRKYIGGGSRGKLLGSMWSSRVQQPKTQVELKLARKMKDSKRGFCKYTISKRKAKESMVLLLTRVGDLATKGMEKDDVLNAFFCQVLLVRFACRLPRSLALYAEHDTIWYGIALWAVGVSCPGYVPSQLLVHLAEHGKLKSPCLVQQQLKHLCIINTVFSTNPKHSPIPATIKKIDSISAETRTPRCGSAARVQQQSQALILPRCSAPVRPHQECRVQVWAPGAGQTLTYRSESSRMSLRWSKLEPGTYKGRWRVLGWFTLEKRRVRGDVTALCSCLVGWYKKREPGSSRKSIMRGRASLLDLLRLNFHWGVQASEEPEKQTPVHHRHFYRQQHPHCRVPQLQRDTSCRLDIRKFFFTERVIKHWNRLPREVVESPSLEVFKGRLDEVLRDMTRRGEGDNIRLAREKLRDDVPRLEGAGASEDTRPESSRCAGYAWAQPKSSGVEPGDTEAIGAKREMPVKHLKAHKGCSSVKETQTAAQLKCLHTNARSMGNKQEELEATVHQENYDMVAITETWWGDSHNWSAAMDGYKLFRRDRRGRRGGGVALYVRERLDSLELNDGDDRVECLWVRIRGKANKADIVVGVCYRAPSQDEETDELFYKQLGEASRSLDLVLVGDFNIPDVCWKYNTAEKKQSRRFLECVADNFLTQLVREPTREGAPLGLLFTNREGLVSDVMVGGCLGQSDHEMIEFLIRGEAARGGQQNCHLGLPEGGFRPV</sequence>
<comment type="caution">
    <text evidence="2">The sequence shown here is derived from an EMBL/GenBank/DDBJ whole genome shotgun (WGS) entry which is preliminary data.</text>
</comment>
<feature type="domain" description="Endonuclease/exonuclease/phosphatase" evidence="1">
    <location>
        <begin position="575"/>
        <end position="775"/>
    </location>
</feature>
<evidence type="ECO:0000313" key="2">
    <source>
        <dbReference type="EMBL" id="KAK4816014.1"/>
    </source>
</evidence>
<dbReference type="GO" id="GO:0061343">
    <property type="term" value="P:cell adhesion involved in heart morphogenesis"/>
    <property type="evidence" value="ECO:0007669"/>
    <property type="project" value="TreeGrafter"/>
</dbReference>
<gene>
    <name evidence="2" type="ORF">QYF61_011004</name>
</gene>
<dbReference type="GO" id="GO:0031012">
    <property type="term" value="C:extracellular matrix"/>
    <property type="evidence" value="ECO:0007669"/>
    <property type="project" value="TreeGrafter"/>
</dbReference>
<protein>
    <recommendedName>
        <fullName evidence="1">Endonuclease/exonuclease/phosphatase domain-containing protein</fullName>
    </recommendedName>
</protein>
<evidence type="ECO:0000313" key="3">
    <source>
        <dbReference type="Proteomes" id="UP001333110"/>
    </source>
</evidence>
<dbReference type="GO" id="GO:0003824">
    <property type="term" value="F:catalytic activity"/>
    <property type="evidence" value="ECO:0007669"/>
    <property type="project" value="InterPro"/>
</dbReference>
<dbReference type="PANTHER" id="PTHR33395">
    <property type="entry name" value="TRANSCRIPTASE, PUTATIVE-RELATED-RELATED"/>
    <property type="match status" value="1"/>
</dbReference>
<proteinExistence type="predicted"/>
<dbReference type="InterPro" id="IPR036691">
    <property type="entry name" value="Endo/exonu/phosph_ase_sf"/>
</dbReference>
<dbReference type="Proteomes" id="UP001333110">
    <property type="component" value="Unassembled WGS sequence"/>
</dbReference>
<accession>A0AAN7MYH5</accession>
<dbReference type="GO" id="GO:0007508">
    <property type="term" value="P:larval heart development"/>
    <property type="evidence" value="ECO:0007669"/>
    <property type="project" value="TreeGrafter"/>
</dbReference>
<dbReference type="AlphaFoldDB" id="A0AAN7MYH5"/>
<organism evidence="2 3">
    <name type="scientific">Mycteria americana</name>
    <name type="common">Wood stork</name>
    <dbReference type="NCBI Taxonomy" id="33587"/>
    <lineage>
        <taxon>Eukaryota</taxon>
        <taxon>Metazoa</taxon>
        <taxon>Chordata</taxon>
        <taxon>Craniata</taxon>
        <taxon>Vertebrata</taxon>
        <taxon>Euteleostomi</taxon>
        <taxon>Archelosauria</taxon>
        <taxon>Archosauria</taxon>
        <taxon>Dinosauria</taxon>
        <taxon>Saurischia</taxon>
        <taxon>Theropoda</taxon>
        <taxon>Coelurosauria</taxon>
        <taxon>Aves</taxon>
        <taxon>Neognathae</taxon>
        <taxon>Neoaves</taxon>
        <taxon>Aequornithes</taxon>
        <taxon>Ciconiiformes</taxon>
        <taxon>Ciconiidae</taxon>
        <taxon>Mycteria</taxon>
    </lineage>
</organism>
<dbReference type="Gene3D" id="3.60.10.10">
    <property type="entry name" value="Endonuclease/exonuclease/phosphatase"/>
    <property type="match status" value="1"/>
</dbReference>
<dbReference type="SUPFAM" id="SSF56219">
    <property type="entry name" value="DNase I-like"/>
    <property type="match status" value="1"/>
</dbReference>
<evidence type="ECO:0000259" key="1">
    <source>
        <dbReference type="Pfam" id="PF03372"/>
    </source>
</evidence>
<keyword evidence="3" id="KW-1185">Reference proteome</keyword>
<dbReference type="InterPro" id="IPR005135">
    <property type="entry name" value="Endo/exonuclease/phosphatase"/>
</dbReference>
<dbReference type="PANTHER" id="PTHR33395:SF22">
    <property type="entry name" value="REVERSE TRANSCRIPTASE DOMAIN-CONTAINING PROTEIN"/>
    <property type="match status" value="1"/>
</dbReference>
<dbReference type="Pfam" id="PF03372">
    <property type="entry name" value="Exo_endo_phos"/>
    <property type="match status" value="1"/>
</dbReference>
<dbReference type="EMBL" id="JAUNZN010000009">
    <property type="protein sequence ID" value="KAK4816014.1"/>
    <property type="molecule type" value="Genomic_DNA"/>
</dbReference>
<reference evidence="2 3" key="1">
    <citation type="journal article" date="2023" name="J. Hered.">
        <title>Chromosome-level genome of the wood stork (Mycteria americana) provides insight into avian chromosome evolution.</title>
        <authorList>
            <person name="Flamio R. Jr."/>
            <person name="Ramstad K.M."/>
        </authorList>
    </citation>
    <scope>NUCLEOTIDE SEQUENCE [LARGE SCALE GENOMIC DNA]</scope>
    <source>
        <strain evidence="2">JAX WOST 10</strain>
    </source>
</reference>